<protein>
    <submittedName>
        <fullName evidence="1">Uncharacterized protein</fullName>
    </submittedName>
</protein>
<evidence type="ECO:0000313" key="1">
    <source>
        <dbReference type="EMBL" id="KAG0667237.1"/>
    </source>
</evidence>
<dbReference type="Proteomes" id="UP000777482">
    <property type="component" value="Unassembled WGS sequence"/>
</dbReference>
<name>A0A9P7B9A8_RHOMI</name>
<organism evidence="1 2">
    <name type="scientific">Rhodotorula mucilaginosa</name>
    <name type="common">Yeast</name>
    <name type="synonym">Rhodotorula rubra</name>
    <dbReference type="NCBI Taxonomy" id="5537"/>
    <lineage>
        <taxon>Eukaryota</taxon>
        <taxon>Fungi</taxon>
        <taxon>Dikarya</taxon>
        <taxon>Basidiomycota</taxon>
        <taxon>Pucciniomycotina</taxon>
        <taxon>Microbotryomycetes</taxon>
        <taxon>Sporidiobolales</taxon>
        <taxon>Sporidiobolaceae</taxon>
        <taxon>Rhodotorula</taxon>
    </lineage>
</organism>
<dbReference type="AlphaFoldDB" id="A0A9P7B9A8"/>
<evidence type="ECO:0000313" key="2">
    <source>
        <dbReference type="Proteomes" id="UP000777482"/>
    </source>
</evidence>
<reference evidence="1 2" key="1">
    <citation type="submission" date="2020-11" db="EMBL/GenBank/DDBJ databases">
        <title>Kefir isolates.</title>
        <authorList>
            <person name="Marcisauskas S."/>
            <person name="Kim Y."/>
            <person name="Blasche S."/>
        </authorList>
    </citation>
    <scope>NUCLEOTIDE SEQUENCE [LARGE SCALE GENOMIC DNA]</scope>
    <source>
        <strain evidence="1 2">KR</strain>
    </source>
</reference>
<sequence>MSAQADVLPGTRDDVLAQSHSLLAVDVYQPFQALDQAAITRTYLQDAAHDDDLLEGELYFCPFGHATAAA</sequence>
<comment type="caution">
    <text evidence="1">The sequence shown here is derived from an EMBL/GenBank/DDBJ whole genome shotgun (WGS) entry which is preliminary data.</text>
</comment>
<gene>
    <name evidence="1" type="ORF">C6P46_002649</name>
</gene>
<dbReference type="EMBL" id="PUHQ01000002">
    <property type="protein sequence ID" value="KAG0667237.1"/>
    <property type="molecule type" value="Genomic_DNA"/>
</dbReference>
<proteinExistence type="predicted"/>
<accession>A0A9P7B9A8</accession>
<keyword evidence="2" id="KW-1185">Reference proteome</keyword>